<keyword evidence="1" id="KW-0175">Coiled coil</keyword>
<dbReference type="InParanoid" id="A0A330L811"/>
<keyword evidence="3" id="KW-1185">Reference proteome</keyword>
<gene>
    <name evidence="2" type="ORF">NITLEN_10162</name>
</gene>
<name>A0A330L811_9BACT</name>
<protein>
    <submittedName>
        <fullName evidence="2">Uncharacterized protein</fullName>
    </submittedName>
</protein>
<dbReference type="AlphaFoldDB" id="A0A330L811"/>
<organism evidence="2 3">
    <name type="scientific">Nitrospira lenta</name>
    <dbReference type="NCBI Taxonomy" id="1436998"/>
    <lineage>
        <taxon>Bacteria</taxon>
        <taxon>Pseudomonadati</taxon>
        <taxon>Nitrospirota</taxon>
        <taxon>Nitrospiria</taxon>
        <taxon>Nitrospirales</taxon>
        <taxon>Nitrospiraceae</taxon>
        <taxon>Nitrospira</taxon>
    </lineage>
</organism>
<proteinExistence type="predicted"/>
<feature type="coiled-coil region" evidence="1">
    <location>
        <begin position="276"/>
        <end position="310"/>
    </location>
</feature>
<evidence type="ECO:0000256" key="1">
    <source>
        <dbReference type="SAM" id="Coils"/>
    </source>
</evidence>
<dbReference type="OrthoDB" id="9786197at2"/>
<reference evidence="3" key="1">
    <citation type="submission" date="2018-04" db="EMBL/GenBank/DDBJ databases">
        <authorList>
            <person name="Lucker S."/>
            <person name="Sakoula D."/>
        </authorList>
    </citation>
    <scope>NUCLEOTIDE SEQUENCE [LARGE SCALE GENOMIC DNA]</scope>
</reference>
<dbReference type="EMBL" id="OUNR01000001">
    <property type="protein sequence ID" value="SPP63076.1"/>
    <property type="molecule type" value="Genomic_DNA"/>
</dbReference>
<dbReference type="Proteomes" id="UP000248168">
    <property type="component" value="Unassembled WGS sequence"/>
</dbReference>
<evidence type="ECO:0000313" key="3">
    <source>
        <dbReference type="Proteomes" id="UP000248168"/>
    </source>
</evidence>
<dbReference type="RefSeq" id="WP_121987672.1">
    <property type="nucleotide sequence ID" value="NZ_OUNR01000001.1"/>
</dbReference>
<sequence>MEFERECAEYREHLLSRVKAGSGRSVRGVSDPIHVFVNQRRAGVLDGAGAKATVQIQSQTCIESVHLRSEDGVLLGGLSAPEYGYIRRRIDLTGDVVELCVHNTTEGGSVSAVFLPAPGLWRRAWDGMFNHAAPHPVVAGAGPWMRSLIVAQVVLAVGLFGLVADRFTGWLSPVRMPLSVTQVEAPWAAPLADVAKLEQQLVELSRMQAKAMEAILAQQQGMAQIQRTVAKVSSTQETVASSVLTVKQEMEQRKNGTGRDADRLTRVLMSKALSEQEQLEAELHSLVIANERLVRERAQLEQHNQELNRRLKTGGTDVSKAVAPDREKPMTALQSAPSHPPQVADAKAVPPYPPFLFWVTFSEGVTQDSIDQWVRDMHGRKGAVSEGWQAVEIVPPAEPVERFLDRLKQTQIVKAVRISR</sequence>
<accession>A0A330L811</accession>
<evidence type="ECO:0000313" key="2">
    <source>
        <dbReference type="EMBL" id="SPP63076.1"/>
    </source>
</evidence>